<reference evidence="4 5" key="1">
    <citation type="journal article" date="2020" name="Syst. Appl. Microbiol.">
        <title>Arthrospiribacter ruber gen. nov., sp. nov., a novel bacterium isolated from Arthrospira cultures.</title>
        <authorList>
            <person name="Waleron M."/>
            <person name="Misztak A."/>
            <person name="Waleron M.M."/>
            <person name="Furmaniak M."/>
            <person name="Mrozik A."/>
            <person name="Waleron K."/>
        </authorList>
    </citation>
    <scope>NUCLEOTIDE SEQUENCE [LARGE SCALE GENOMIC DNA]</scope>
    <source>
        <strain evidence="4 5">DPMB0001</strain>
    </source>
</reference>
<comment type="caution">
    <text evidence="4">The sequence shown here is derived from an EMBL/GenBank/DDBJ whole genome shotgun (WGS) entry which is preliminary data.</text>
</comment>
<evidence type="ECO:0000259" key="3">
    <source>
        <dbReference type="PROSITE" id="PS50930"/>
    </source>
</evidence>
<evidence type="ECO:0000259" key="2">
    <source>
        <dbReference type="PROSITE" id="PS50110"/>
    </source>
</evidence>
<dbReference type="PROSITE" id="PS50930">
    <property type="entry name" value="HTH_LYTTR"/>
    <property type="match status" value="1"/>
</dbReference>
<organism evidence="4 5">
    <name type="scientific">Arthrospiribacter ruber</name>
    <dbReference type="NCBI Taxonomy" id="2487934"/>
    <lineage>
        <taxon>Bacteria</taxon>
        <taxon>Pseudomonadati</taxon>
        <taxon>Bacteroidota</taxon>
        <taxon>Cytophagia</taxon>
        <taxon>Cytophagales</taxon>
        <taxon>Cyclobacteriaceae</taxon>
        <taxon>Arthrospiribacter</taxon>
    </lineage>
</organism>
<keyword evidence="1" id="KW-0597">Phosphoprotein</keyword>
<dbReference type="InterPro" id="IPR007492">
    <property type="entry name" value="LytTR_DNA-bd_dom"/>
</dbReference>
<accession>A0A951M9S6</accession>
<dbReference type="FunFam" id="3.40.50.2300:FF:000361">
    <property type="entry name" value="Two-component system response regulator"/>
    <property type="match status" value="1"/>
</dbReference>
<dbReference type="RefSeq" id="WP_219287914.1">
    <property type="nucleotide sequence ID" value="NZ_RPHB01000003.1"/>
</dbReference>
<dbReference type="PANTHER" id="PTHR37299:SF1">
    <property type="entry name" value="STAGE 0 SPORULATION PROTEIN A HOMOLOG"/>
    <property type="match status" value="1"/>
</dbReference>
<protein>
    <submittedName>
        <fullName evidence="4">DNA-binding response regulator</fullName>
    </submittedName>
</protein>
<keyword evidence="5" id="KW-1185">Reference proteome</keyword>
<dbReference type="AlphaFoldDB" id="A0A951M9S6"/>
<dbReference type="PROSITE" id="PS50110">
    <property type="entry name" value="RESPONSE_REGULATORY"/>
    <property type="match status" value="1"/>
</dbReference>
<sequence length="250" mass="28737">MKVLIIEDERHAVSRLKTLIGETMPEAEVDGGLDSVSVAVSWLKNNPAPDLIFCDIQLADGLSFEIFEKVEVKSPIIFTTAYDQYAIRAFKLNSLDYLLKPIDPKEFKAAAEKFRQMNTIPQLDMSLLKSLLHQETKEFKTRFLVKFGEKIQSIPALEVSFFFSEERVTFLQHQSGRKYVLDYALDQLEGILNPKQFFRLNRKYIAAIESIAEIHTYSNSRLKIRLKDCPDNDILVSREKVGALKEWLDG</sequence>
<feature type="modified residue" description="4-aspartylphosphate" evidence="1">
    <location>
        <position position="55"/>
    </location>
</feature>
<dbReference type="EMBL" id="RPHB01000003">
    <property type="protein sequence ID" value="MBW3467651.1"/>
    <property type="molecule type" value="Genomic_DNA"/>
</dbReference>
<gene>
    <name evidence="4" type="ORF">EGN73_07460</name>
</gene>
<feature type="domain" description="HTH LytTR-type" evidence="3">
    <location>
        <begin position="143"/>
        <end position="250"/>
    </location>
</feature>
<evidence type="ECO:0000313" key="4">
    <source>
        <dbReference type="EMBL" id="MBW3467651.1"/>
    </source>
</evidence>
<dbReference type="Pfam" id="PF00072">
    <property type="entry name" value="Response_reg"/>
    <property type="match status" value="1"/>
</dbReference>
<evidence type="ECO:0000313" key="5">
    <source>
        <dbReference type="Proteomes" id="UP000727490"/>
    </source>
</evidence>
<dbReference type="Pfam" id="PF04397">
    <property type="entry name" value="LytTR"/>
    <property type="match status" value="1"/>
</dbReference>
<proteinExistence type="predicted"/>
<evidence type="ECO:0000256" key="1">
    <source>
        <dbReference type="PROSITE-ProRule" id="PRU00169"/>
    </source>
</evidence>
<dbReference type="PANTHER" id="PTHR37299">
    <property type="entry name" value="TRANSCRIPTIONAL REGULATOR-RELATED"/>
    <property type="match status" value="1"/>
</dbReference>
<feature type="domain" description="Response regulatory" evidence="2">
    <location>
        <begin position="2"/>
        <end position="115"/>
    </location>
</feature>
<dbReference type="SMART" id="SM00850">
    <property type="entry name" value="LytTR"/>
    <property type="match status" value="1"/>
</dbReference>
<dbReference type="Proteomes" id="UP000727490">
    <property type="component" value="Unassembled WGS sequence"/>
</dbReference>
<dbReference type="GO" id="GO:0000156">
    <property type="term" value="F:phosphorelay response regulator activity"/>
    <property type="evidence" value="ECO:0007669"/>
    <property type="project" value="InterPro"/>
</dbReference>
<dbReference type="SMART" id="SM00448">
    <property type="entry name" value="REC"/>
    <property type="match status" value="1"/>
</dbReference>
<dbReference type="InterPro" id="IPR001789">
    <property type="entry name" value="Sig_transdc_resp-reg_receiver"/>
</dbReference>
<keyword evidence="4" id="KW-0238">DNA-binding</keyword>
<dbReference type="GO" id="GO:0003677">
    <property type="term" value="F:DNA binding"/>
    <property type="evidence" value="ECO:0007669"/>
    <property type="project" value="UniProtKB-KW"/>
</dbReference>
<name>A0A951M9S6_9BACT</name>
<dbReference type="InterPro" id="IPR046947">
    <property type="entry name" value="LytR-like"/>
</dbReference>